<dbReference type="InterPro" id="IPR003313">
    <property type="entry name" value="AraC-bd"/>
</dbReference>
<protein>
    <submittedName>
        <fullName evidence="6">Transcriptional regulator, AraC family</fullName>
    </submittedName>
</protein>
<dbReference type="SMART" id="SM00342">
    <property type="entry name" value="HTH_ARAC"/>
    <property type="match status" value="1"/>
</dbReference>
<dbReference type="Gene3D" id="2.60.120.10">
    <property type="entry name" value="Jelly Rolls"/>
    <property type="match status" value="1"/>
</dbReference>
<dbReference type="Proteomes" id="UP000236745">
    <property type="component" value="Unassembled WGS sequence"/>
</dbReference>
<dbReference type="AlphaFoldDB" id="A0A1H5Y0A1"/>
<dbReference type="Pfam" id="PF12833">
    <property type="entry name" value="HTH_18"/>
    <property type="match status" value="1"/>
</dbReference>
<keyword evidence="2" id="KW-0238">DNA-binding</keyword>
<dbReference type="InterPro" id="IPR020449">
    <property type="entry name" value="Tscrpt_reg_AraC-type_HTH"/>
</dbReference>
<dbReference type="SUPFAM" id="SSF51182">
    <property type="entry name" value="RmlC-like cupins"/>
    <property type="match status" value="1"/>
</dbReference>
<feature type="domain" description="HTH araC/xylS-type" evidence="5">
    <location>
        <begin position="191"/>
        <end position="289"/>
    </location>
</feature>
<dbReference type="InterPro" id="IPR047264">
    <property type="entry name" value="Cupin_HpaA-like_N"/>
</dbReference>
<dbReference type="RefSeq" id="WP_104002460.1">
    <property type="nucleotide sequence ID" value="NZ_FNVQ01000001.1"/>
</dbReference>
<dbReference type="GO" id="GO:0003700">
    <property type="term" value="F:DNA-binding transcription factor activity"/>
    <property type="evidence" value="ECO:0007669"/>
    <property type="project" value="InterPro"/>
</dbReference>
<name>A0A1H5Y0A1_9GAMM</name>
<dbReference type="OrthoDB" id="9814125at2"/>
<dbReference type="Pfam" id="PF02311">
    <property type="entry name" value="AraC_binding"/>
    <property type="match status" value="1"/>
</dbReference>
<evidence type="ECO:0000259" key="5">
    <source>
        <dbReference type="PROSITE" id="PS01124"/>
    </source>
</evidence>
<dbReference type="InterPro" id="IPR009057">
    <property type="entry name" value="Homeodomain-like_sf"/>
</dbReference>
<dbReference type="Gene3D" id="1.10.10.60">
    <property type="entry name" value="Homeodomain-like"/>
    <property type="match status" value="1"/>
</dbReference>
<dbReference type="PROSITE" id="PS01124">
    <property type="entry name" value="HTH_ARAC_FAMILY_2"/>
    <property type="match status" value="1"/>
</dbReference>
<dbReference type="InterPro" id="IPR018060">
    <property type="entry name" value="HTH_AraC"/>
</dbReference>
<keyword evidence="4" id="KW-0804">Transcription</keyword>
<dbReference type="SUPFAM" id="SSF46689">
    <property type="entry name" value="Homeodomain-like"/>
    <property type="match status" value="1"/>
</dbReference>
<keyword evidence="7" id="KW-1185">Reference proteome</keyword>
<dbReference type="PRINTS" id="PR00032">
    <property type="entry name" value="HTHARAC"/>
</dbReference>
<reference evidence="6 7" key="1">
    <citation type="submission" date="2016-10" db="EMBL/GenBank/DDBJ databases">
        <authorList>
            <person name="de Groot N.N."/>
        </authorList>
    </citation>
    <scope>NUCLEOTIDE SEQUENCE [LARGE SCALE GENOMIC DNA]</scope>
    <source>
        <strain evidence="6 7">DSM 22012</strain>
    </source>
</reference>
<dbReference type="InterPro" id="IPR011051">
    <property type="entry name" value="RmlC_Cupin_sf"/>
</dbReference>
<evidence type="ECO:0000256" key="3">
    <source>
        <dbReference type="ARBA" id="ARBA00023159"/>
    </source>
</evidence>
<keyword evidence="1" id="KW-0805">Transcription regulation</keyword>
<evidence type="ECO:0000313" key="7">
    <source>
        <dbReference type="Proteomes" id="UP000236745"/>
    </source>
</evidence>
<dbReference type="InterPro" id="IPR014710">
    <property type="entry name" value="RmlC-like_jellyroll"/>
</dbReference>
<proteinExistence type="predicted"/>
<evidence type="ECO:0000256" key="4">
    <source>
        <dbReference type="ARBA" id="ARBA00023163"/>
    </source>
</evidence>
<sequence length="296" mass="33495">MSSIPSYALYGETPEQRWFESLHYEPISRRARHYEWKIDPHQHESLVQLLYVQEKGGVVHLDGTRIEFKAPCFILIPAQTVHGFEMGAGIDGSVVTAAQRPLESVIATAAPILGDLFEKPLVTSLPSNRRMHKTLSTLFELIEQETLSTTEMELSAANTLLVSLLVQVRRMVHSQHALHPVQGSRKAEQVERFRTLLNNNLGSLKTVEEYAERLGITAGQLRRICQEVLGQSPLHVINARLIHAAQRDLAYSTMTVQQVAYSLGYDDAAYFSRFFRKHTGLTPTEFKERVRAHQPL</sequence>
<evidence type="ECO:0000313" key="6">
    <source>
        <dbReference type="EMBL" id="SEG17358.1"/>
    </source>
</evidence>
<accession>A0A1H5Y0A1</accession>
<evidence type="ECO:0000256" key="1">
    <source>
        <dbReference type="ARBA" id="ARBA00023015"/>
    </source>
</evidence>
<gene>
    <name evidence="6" type="ORF">SAMN05444390_1011568</name>
</gene>
<dbReference type="GO" id="GO:0043565">
    <property type="term" value="F:sequence-specific DNA binding"/>
    <property type="evidence" value="ECO:0007669"/>
    <property type="project" value="InterPro"/>
</dbReference>
<keyword evidence="3" id="KW-0010">Activator</keyword>
<dbReference type="EMBL" id="FNVQ01000001">
    <property type="protein sequence ID" value="SEG17358.1"/>
    <property type="molecule type" value="Genomic_DNA"/>
</dbReference>
<evidence type="ECO:0000256" key="2">
    <source>
        <dbReference type="ARBA" id="ARBA00023125"/>
    </source>
</evidence>
<dbReference type="CDD" id="cd06999">
    <property type="entry name" value="cupin_HpaA-like_N"/>
    <property type="match status" value="1"/>
</dbReference>
<organism evidence="6 7">
    <name type="scientific">Marinobacterium lutimaris</name>
    <dbReference type="NCBI Taxonomy" id="568106"/>
    <lineage>
        <taxon>Bacteria</taxon>
        <taxon>Pseudomonadati</taxon>
        <taxon>Pseudomonadota</taxon>
        <taxon>Gammaproteobacteria</taxon>
        <taxon>Oceanospirillales</taxon>
        <taxon>Oceanospirillaceae</taxon>
        <taxon>Marinobacterium</taxon>
    </lineage>
</organism>
<dbReference type="PANTHER" id="PTHR43280">
    <property type="entry name" value="ARAC-FAMILY TRANSCRIPTIONAL REGULATOR"/>
    <property type="match status" value="1"/>
</dbReference>
<dbReference type="PANTHER" id="PTHR43280:SF32">
    <property type="entry name" value="TRANSCRIPTIONAL REGULATORY PROTEIN"/>
    <property type="match status" value="1"/>
</dbReference>